<evidence type="ECO:0000256" key="3">
    <source>
        <dbReference type="ARBA" id="ARBA00022837"/>
    </source>
</evidence>
<dbReference type="GO" id="GO:0030246">
    <property type="term" value="F:carbohydrate binding"/>
    <property type="evidence" value="ECO:0007669"/>
    <property type="project" value="InterPro"/>
</dbReference>
<sequence>MTLNTCHKLFVVAITFLTLNSCIDKTSNSNDVALKLEENTKIDRPKPTLSNAFKDYWYAGEAEITSYKLEQARYGEMRDGTAVLVFVTEDFLPKAQVKADTYSDTNIPVLKLNATKNFNTGIYPYSIMQSTFYPVANSGHAIKASASIQEWCGLTYAQLNNRDKFEITLHSYFQGEADTSYEIEKTWTENELWAKLRIDPKSLPTGTLQIVPSLEFTRLRHKPIKAYEAFATLENSSYTVTYPDLDRTLKINFNTDFPYDILGWEETTVSGYGANSKTLTTKATKLESIKSAYWTKNSNANEGLREMLKLE</sequence>
<comment type="subunit">
    <text evidence="2">Monomer.</text>
</comment>
<dbReference type="Gene3D" id="2.70.98.10">
    <property type="match status" value="1"/>
</dbReference>
<accession>A0A265UWT2</accession>
<comment type="caution">
    <text evidence="4">The sequence shown here is derived from an EMBL/GenBank/DDBJ whole genome shotgun (WGS) entry which is preliminary data.</text>
</comment>
<keyword evidence="3" id="KW-0106">Calcium</keyword>
<name>A0A265UWT2_9FLAO</name>
<protein>
    <submittedName>
        <fullName evidence="4">Septum formation inhibitor Maf</fullName>
    </submittedName>
</protein>
<proteinExistence type="predicted"/>
<organism evidence="4 5">
    <name type="scientific">Winogradskyella aurantia</name>
    <dbReference type="NCBI Taxonomy" id="1915063"/>
    <lineage>
        <taxon>Bacteria</taxon>
        <taxon>Pseudomonadati</taxon>
        <taxon>Bacteroidota</taxon>
        <taxon>Flavobacteriia</taxon>
        <taxon>Flavobacteriales</taxon>
        <taxon>Flavobacteriaceae</taxon>
        <taxon>Winogradskyella</taxon>
    </lineage>
</organism>
<dbReference type="RefSeq" id="WP_094967360.1">
    <property type="nucleotide sequence ID" value="NZ_NGJN01000002.1"/>
</dbReference>
<keyword evidence="5" id="KW-1185">Reference proteome</keyword>
<evidence type="ECO:0000256" key="1">
    <source>
        <dbReference type="ARBA" id="ARBA00001913"/>
    </source>
</evidence>
<reference evidence="4 5" key="1">
    <citation type="submission" date="2017-05" db="EMBL/GenBank/DDBJ databases">
        <title>The draft genome sequence of Idiomarina salinarum WNB302.</title>
        <authorList>
            <person name="Sun Y."/>
            <person name="Chen B."/>
            <person name="Du Z."/>
        </authorList>
    </citation>
    <scope>NUCLEOTIDE SEQUENCE [LARGE SCALE GENOMIC DNA]</scope>
    <source>
        <strain evidence="4 5">WNB302</strain>
    </source>
</reference>
<evidence type="ECO:0000313" key="5">
    <source>
        <dbReference type="Proteomes" id="UP000216840"/>
    </source>
</evidence>
<dbReference type="EMBL" id="NGJN01000002">
    <property type="protein sequence ID" value="OZV69768.1"/>
    <property type="molecule type" value="Genomic_DNA"/>
</dbReference>
<comment type="cofactor">
    <cofactor evidence="1">
        <name>Ca(2+)</name>
        <dbReference type="ChEBI" id="CHEBI:29108"/>
    </cofactor>
</comment>
<dbReference type="Proteomes" id="UP000216840">
    <property type="component" value="Unassembled WGS sequence"/>
</dbReference>
<dbReference type="AlphaFoldDB" id="A0A265UWT2"/>
<gene>
    <name evidence="4" type="ORF">CA834_03865</name>
</gene>
<dbReference type="InterPro" id="IPR014718">
    <property type="entry name" value="GH-type_carb-bd"/>
</dbReference>
<evidence type="ECO:0000313" key="4">
    <source>
        <dbReference type="EMBL" id="OZV69768.1"/>
    </source>
</evidence>
<evidence type="ECO:0000256" key="2">
    <source>
        <dbReference type="ARBA" id="ARBA00011245"/>
    </source>
</evidence>
<dbReference type="OrthoDB" id="5496093at2"/>